<accession>A0A2T1AC21</accession>
<dbReference type="Pfam" id="PF06282">
    <property type="entry name" value="DUF1036"/>
    <property type="match status" value="1"/>
</dbReference>
<dbReference type="EMBL" id="PVUF01000011">
    <property type="protein sequence ID" value="PRZ46134.1"/>
    <property type="molecule type" value="Genomic_DNA"/>
</dbReference>
<name>A0A2T1AC21_TRISK</name>
<organism evidence="2 3">
    <name type="scientific">Tritonibacter scottomollicae</name>
    <name type="common">Epibacterium scottomollicae</name>
    <dbReference type="NCBI Taxonomy" id="483013"/>
    <lineage>
        <taxon>Bacteria</taxon>
        <taxon>Pseudomonadati</taxon>
        <taxon>Pseudomonadota</taxon>
        <taxon>Alphaproteobacteria</taxon>
        <taxon>Rhodobacterales</taxon>
        <taxon>Paracoccaceae</taxon>
        <taxon>Tritonibacter</taxon>
    </lineage>
</organism>
<dbReference type="OrthoDB" id="9806840at2"/>
<comment type="caution">
    <text evidence="2">The sequence shown here is derived from an EMBL/GenBank/DDBJ whole genome shotgun (WGS) entry which is preliminary data.</text>
</comment>
<gene>
    <name evidence="2" type="ORF">CLV89_11125</name>
</gene>
<dbReference type="RefSeq" id="WP_106164631.1">
    <property type="nucleotide sequence ID" value="NZ_PVUF01000011.1"/>
</dbReference>
<evidence type="ECO:0000256" key="1">
    <source>
        <dbReference type="SAM" id="SignalP"/>
    </source>
</evidence>
<evidence type="ECO:0000313" key="3">
    <source>
        <dbReference type="Proteomes" id="UP000237718"/>
    </source>
</evidence>
<feature type="chain" id="PRO_5015672601" evidence="1">
    <location>
        <begin position="26"/>
        <end position="155"/>
    </location>
</feature>
<sequence>MFSAFAARFVLATRALCLGAMVVFADAQVAVAEESPGFHLCNKTPDVINVALGRYKDGTFVSNGWWVIAPEQCADLINRALSARFLYVLATDPFGQVILDGATPICVKPEYFEIRGDSECLTRGYLQGNSREIDTGTADGFTLSVYPDGAVTDEM</sequence>
<proteinExistence type="predicted"/>
<dbReference type="InterPro" id="IPR009380">
    <property type="entry name" value="DUF1036"/>
</dbReference>
<protein>
    <submittedName>
        <fullName evidence="2">Putative membrane protein</fullName>
    </submittedName>
</protein>
<evidence type="ECO:0000313" key="2">
    <source>
        <dbReference type="EMBL" id="PRZ46134.1"/>
    </source>
</evidence>
<dbReference type="AlphaFoldDB" id="A0A2T1AC21"/>
<feature type="signal peptide" evidence="1">
    <location>
        <begin position="1"/>
        <end position="25"/>
    </location>
</feature>
<reference evidence="2 3" key="1">
    <citation type="submission" date="2018-03" db="EMBL/GenBank/DDBJ databases">
        <title>Genomic Encyclopedia of Archaeal and Bacterial Type Strains, Phase II (KMG-II): from individual species to whole genera.</title>
        <authorList>
            <person name="Goeker M."/>
        </authorList>
    </citation>
    <scope>NUCLEOTIDE SEQUENCE [LARGE SCALE GENOMIC DNA]</scope>
    <source>
        <strain evidence="2 3">DSM 25328</strain>
    </source>
</reference>
<keyword evidence="1" id="KW-0732">Signal</keyword>
<dbReference type="Proteomes" id="UP000237718">
    <property type="component" value="Unassembled WGS sequence"/>
</dbReference>